<feature type="transmembrane region" description="Helical" evidence="2">
    <location>
        <begin position="264"/>
        <end position="285"/>
    </location>
</feature>
<dbReference type="InterPro" id="IPR015753">
    <property type="entry name" value="LRRC37"/>
</dbReference>
<feature type="domain" description="LRRC37A/B like protein 1 C-terminal" evidence="3">
    <location>
        <begin position="156"/>
        <end position="294"/>
    </location>
</feature>
<feature type="region of interest" description="Disordered" evidence="1">
    <location>
        <begin position="359"/>
        <end position="379"/>
    </location>
</feature>
<comment type="caution">
    <text evidence="4">The sequence shown here is derived from an EMBL/GenBank/DDBJ whole genome shotgun (WGS) entry which is preliminary data.</text>
</comment>
<evidence type="ECO:0000313" key="5">
    <source>
        <dbReference type="Proteomes" id="UP000557271"/>
    </source>
</evidence>
<accession>A0A7K7F6Y8</accession>
<dbReference type="EMBL" id="VZSF01003124">
    <property type="protein sequence ID" value="NWY52974.1"/>
    <property type="molecule type" value="Genomic_DNA"/>
</dbReference>
<gene>
    <name evidence="4" type="primary">Lrrc37a2</name>
    <name evidence="4" type="ORF">CHIMIN_R15856</name>
</gene>
<dbReference type="Pfam" id="PF14914">
    <property type="entry name" value="LRRC37AB_C"/>
    <property type="match status" value="1"/>
</dbReference>
<feature type="non-terminal residue" evidence="4">
    <location>
        <position position="379"/>
    </location>
</feature>
<feature type="compositionally biased region" description="Basic and acidic residues" evidence="1">
    <location>
        <begin position="9"/>
        <end position="18"/>
    </location>
</feature>
<feature type="non-terminal residue" evidence="4">
    <location>
        <position position="1"/>
    </location>
</feature>
<evidence type="ECO:0000313" key="4">
    <source>
        <dbReference type="EMBL" id="NWY52974.1"/>
    </source>
</evidence>
<feature type="region of interest" description="Disordered" evidence="1">
    <location>
        <begin position="58"/>
        <end position="159"/>
    </location>
</feature>
<dbReference type="InterPro" id="IPR029423">
    <property type="entry name" value="LRRC37AB_C"/>
</dbReference>
<organism evidence="4 5">
    <name type="scientific">Chionis minor</name>
    <name type="common">Black-faced sheathbill</name>
    <dbReference type="NCBI Taxonomy" id="227182"/>
    <lineage>
        <taxon>Eukaryota</taxon>
        <taxon>Metazoa</taxon>
        <taxon>Chordata</taxon>
        <taxon>Craniata</taxon>
        <taxon>Vertebrata</taxon>
        <taxon>Euteleostomi</taxon>
        <taxon>Archelosauria</taxon>
        <taxon>Archosauria</taxon>
        <taxon>Dinosauria</taxon>
        <taxon>Saurischia</taxon>
        <taxon>Theropoda</taxon>
        <taxon>Coelurosauria</taxon>
        <taxon>Aves</taxon>
        <taxon>Neognathae</taxon>
        <taxon>Neoaves</taxon>
        <taxon>Charadriiformes</taxon>
        <taxon>Chionididae</taxon>
        <taxon>Chionis</taxon>
    </lineage>
</organism>
<feature type="compositionally biased region" description="Polar residues" evidence="1">
    <location>
        <begin position="83"/>
        <end position="103"/>
    </location>
</feature>
<reference evidence="4 5" key="1">
    <citation type="submission" date="2019-09" db="EMBL/GenBank/DDBJ databases">
        <title>Bird 10,000 Genomes (B10K) Project - Family phase.</title>
        <authorList>
            <person name="Zhang G."/>
        </authorList>
    </citation>
    <scope>NUCLEOTIDE SEQUENCE [LARGE SCALE GENOMIC DNA]</scope>
    <source>
        <strain evidence="4">B10K-UC-030-51</strain>
    </source>
</reference>
<keyword evidence="2" id="KW-1133">Transmembrane helix</keyword>
<feature type="compositionally biased region" description="Acidic residues" evidence="1">
    <location>
        <begin position="361"/>
        <end position="372"/>
    </location>
</feature>
<feature type="compositionally biased region" description="Acidic residues" evidence="1">
    <location>
        <begin position="19"/>
        <end position="28"/>
    </location>
</feature>
<proteinExistence type="predicted"/>
<evidence type="ECO:0000256" key="1">
    <source>
        <dbReference type="SAM" id="MobiDB-lite"/>
    </source>
</evidence>
<keyword evidence="2" id="KW-0812">Transmembrane</keyword>
<dbReference type="Proteomes" id="UP000557271">
    <property type="component" value="Unassembled WGS sequence"/>
</dbReference>
<protein>
    <submittedName>
        <fullName evidence="4">L37A2 protein</fullName>
    </submittedName>
</protein>
<sequence length="379" mass="42187">VPNYSDTAEQTKKTHGMEDVEDVEDAEEAPSARQDYVWTYTKRKQGDRLYLNKSNQLFHETFGNANPEEQPMPSESKAEQRPSTKQHFFNNLLGNNSSTTASSMIKDMAEEDGSSLGGHLPAIPRTPETHRKQQTEGSSFLDKPGSSNSPDGPPVQGDLFETKVNRHLRLLVPDEALRMFIAHVARALRTDCSWPELHLTCAKMVSKMGLLVKLLSERQDEQGASALLARCLLEGNDSNSMALAGEAGKKSTGKWKPEYTLGDGFLLAILVSVIIVIILTAICLAEVSSQKPAAASQPRSTSKSQLRRFFQKLLPGGRSENKCAVGEQEWREAERSRPQAAWLRELYLPLHAQQENSLAELYDEEASDEEELFNTSELR</sequence>
<keyword evidence="2" id="KW-0472">Membrane</keyword>
<evidence type="ECO:0000256" key="2">
    <source>
        <dbReference type="SAM" id="Phobius"/>
    </source>
</evidence>
<name>A0A7K7F6Y8_CHIMN</name>
<dbReference type="OrthoDB" id="9424710at2759"/>
<dbReference type="PANTHER" id="PTHR23045:SF9">
    <property type="entry name" value="LEUCINE RICH REPEAT CONTAINING 37A-RELATED"/>
    <property type="match status" value="1"/>
</dbReference>
<dbReference type="PANTHER" id="PTHR23045">
    <property type="entry name" value="LEUCINE-RICH REPEAT-CONTAINING PROTEIN 37A"/>
    <property type="match status" value="1"/>
</dbReference>
<dbReference type="AlphaFoldDB" id="A0A7K7F6Y8"/>
<feature type="region of interest" description="Disordered" evidence="1">
    <location>
        <begin position="1"/>
        <end position="34"/>
    </location>
</feature>
<keyword evidence="5" id="KW-1185">Reference proteome</keyword>
<evidence type="ECO:0000259" key="3">
    <source>
        <dbReference type="Pfam" id="PF14914"/>
    </source>
</evidence>